<keyword evidence="2" id="KW-1185">Reference proteome</keyword>
<dbReference type="NCBIfam" id="NF046101">
    <property type="entry name" value="PA3496_fam"/>
    <property type="match status" value="1"/>
</dbReference>
<reference evidence="2" key="1">
    <citation type="submission" date="2016-10" db="EMBL/GenBank/DDBJ databases">
        <authorList>
            <person name="Varghese N."/>
            <person name="Submissions S."/>
        </authorList>
    </citation>
    <scope>NUCLEOTIDE SEQUENCE [LARGE SCALE GENOMIC DNA]</scope>
    <source>
        <strain evidence="2">DSM 17834</strain>
    </source>
</reference>
<protein>
    <recommendedName>
        <fullName evidence="3">Leucyl-tRNA synthetase</fullName>
    </recommendedName>
</protein>
<evidence type="ECO:0000313" key="1">
    <source>
        <dbReference type="EMBL" id="SFP13660.1"/>
    </source>
</evidence>
<dbReference type="InterPro" id="IPR058059">
    <property type="entry name" value="PA3496-like"/>
</dbReference>
<dbReference type="InterPro" id="IPR058510">
    <property type="entry name" value="DUF8197"/>
</dbReference>
<sequence>MALQPGVENMSTGKEDLELDEDFVAEDADDGEAPVEVAKTNLTKRRVIDNFLEERRLHKQLAEYDFDL</sequence>
<organism evidence="1 2">
    <name type="scientific">Pseudomonas borbori</name>
    <dbReference type="NCBI Taxonomy" id="289003"/>
    <lineage>
        <taxon>Bacteria</taxon>
        <taxon>Pseudomonadati</taxon>
        <taxon>Pseudomonadota</taxon>
        <taxon>Gammaproteobacteria</taxon>
        <taxon>Pseudomonadales</taxon>
        <taxon>Pseudomonadaceae</taxon>
        <taxon>Pseudomonas</taxon>
    </lineage>
</organism>
<proteinExistence type="predicted"/>
<dbReference type="Pfam" id="PF26620">
    <property type="entry name" value="DUF8197"/>
    <property type="match status" value="1"/>
</dbReference>
<evidence type="ECO:0008006" key="3">
    <source>
        <dbReference type="Google" id="ProtNLM"/>
    </source>
</evidence>
<gene>
    <name evidence="1" type="ORF">SAMN05216190_105133</name>
</gene>
<name>A0A1I5MVX2_9PSED</name>
<dbReference type="AlphaFoldDB" id="A0A1I5MVX2"/>
<dbReference type="EMBL" id="FOWX01000005">
    <property type="protein sequence ID" value="SFP13660.1"/>
    <property type="molecule type" value="Genomic_DNA"/>
</dbReference>
<dbReference type="STRING" id="289003.SAMN05216190_105133"/>
<accession>A0A1I5MVX2</accession>
<dbReference type="Proteomes" id="UP000198784">
    <property type="component" value="Unassembled WGS sequence"/>
</dbReference>
<evidence type="ECO:0000313" key="2">
    <source>
        <dbReference type="Proteomes" id="UP000198784"/>
    </source>
</evidence>